<evidence type="ECO:0000256" key="1">
    <source>
        <dbReference type="ARBA" id="ARBA00004141"/>
    </source>
</evidence>
<keyword evidence="3 7" id="KW-0812">Transmembrane</keyword>
<dbReference type="PRINTS" id="PR01035">
    <property type="entry name" value="TCRTETA"/>
</dbReference>
<reference evidence="9 10" key="1">
    <citation type="submission" date="2016-07" db="EMBL/GenBank/DDBJ databases">
        <title>Pervasive Adenine N6-methylation of Active Genes in Fungi.</title>
        <authorList>
            <consortium name="DOE Joint Genome Institute"/>
            <person name="Mondo S.J."/>
            <person name="Dannebaum R.O."/>
            <person name="Kuo R.C."/>
            <person name="Labutti K."/>
            <person name="Haridas S."/>
            <person name="Kuo A."/>
            <person name="Salamov A."/>
            <person name="Ahrendt S.R."/>
            <person name="Lipzen A."/>
            <person name="Sullivan W."/>
            <person name="Andreopoulos W.B."/>
            <person name="Clum A."/>
            <person name="Lindquist E."/>
            <person name="Daum C."/>
            <person name="Ramamoorthy G.K."/>
            <person name="Gryganskyi A."/>
            <person name="Culley D."/>
            <person name="Magnuson J.K."/>
            <person name="James T.Y."/>
            <person name="O'Malley M.A."/>
            <person name="Stajich J.E."/>
            <person name="Spatafora J.W."/>
            <person name="Visel A."/>
            <person name="Grigoriev I.V."/>
        </authorList>
    </citation>
    <scope>NUCLEOTIDE SEQUENCE [LARGE SCALE GENOMIC DNA]</scope>
    <source>
        <strain evidence="9 10">CBS 931.73</strain>
    </source>
</reference>
<feature type="transmembrane region" description="Helical" evidence="7">
    <location>
        <begin position="144"/>
        <end position="165"/>
    </location>
</feature>
<feature type="transmembrane region" description="Helical" evidence="7">
    <location>
        <begin position="52"/>
        <end position="74"/>
    </location>
</feature>
<dbReference type="InterPro" id="IPR036259">
    <property type="entry name" value="MFS_trans_sf"/>
</dbReference>
<dbReference type="Gene3D" id="1.20.1250.20">
    <property type="entry name" value="MFS general substrate transporter like domains"/>
    <property type="match status" value="1"/>
</dbReference>
<organism evidence="9 10">
    <name type="scientific">Basidiobolus meristosporus CBS 931.73</name>
    <dbReference type="NCBI Taxonomy" id="1314790"/>
    <lineage>
        <taxon>Eukaryota</taxon>
        <taxon>Fungi</taxon>
        <taxon>Fungi incertae sedis</taxon>
        <taxon>Zoopagomycota</taxon>
        <taxon>Entomophthoromycotina</taxon>
        <taxon>Basidiobolomycetes</taxon>
        <taxon>Basidiobolales</taxon>
        <taxon>Basidiobolaceae</taxon>
        <taxon>Basidiobolus</taxon>
    </lineage>
</organism>
<evidence type="ECO:0000256" key="4">
    <source>
        <dbReference type="ARBA" id="ARBA00022989"/>
    </source>
</evidence>
<dbReference type="EMBL" id="MCFE01000070">
    <property type="protein sequence ID" value="ORY01400.1"/>
    <property type="molecule type" value="Genomic_DNA"/>
</dbReference>
<evidence type="ECO:0000259" key="8">
    <source>
        <dbReference type="PROSITE" id="PS50850"/>
    </source>
</evidence>
<keyword evidence="2" id="KW-0813">Transport</keyword>
<dbReference type="PROSITE" id="PS50850">
    <property type="entry name" value="MFS"/>
    <property type="match status" value="1"/>
</dbReference>
<evidence type="ECO:0000256" key="5">
    <source>
        <dbReference type="ARBA" id="ARBA00023136"/>
    </source>
</evidence>
<comment type="subcellular location">
    <subcellularLocation>
        <location evidence="1">Membrane</location>
        <topology evidence="1">Multi-pass membrane protein</topology>
    </subcellularLocation>
</comment>
<dbReference type="InterPro" id="IPR011701">
    <property type="entry name" value="MFS"/>
</dbReference>
<feature type="transmembrane region" description="Helical" evidence="7">
    <location>
        <begin position="330"/>
        <end position="352"/>
    </location>
</feature>
<feature type="transmembrane region" description="Helical" evidence="7">
    <location>
        <begin position="15"/>
        <end position="40"/>
    </location>
</feature>
<feature type="transmembrane region" description="Helical" evidence="7">
    <location>
        <begin position="411"/>
        <end position="431"/>
    </location>
</feature>
<dbReference type="Pfam" id="PF07690">
    <property type="entry name" value="MFS_1"/>
    <property type="match status" value="1"/>
</dbReference>
<dbReference type="Proteomes" id="UP000193498">
    <property type="component" value="Unassembled WGS sequence"/>
</dbReference>
<keyword evidence="5 7" id="KW-0472">Membrane</keyword>
<keyword evidence="10" id="KW-1185">Reference proteome</keyword>
<protein>
    <submittedName>
        <fullName evidence="9">MFS general substrate transporter</fullName>
    </submittedName>
</protein>
<feature type="region of interest" description="Disordered" evidence="6">
    <location>
        <begin position="218"/>
        <end position="249"/>
    </location>
</feature>
<sequence>MQPGTPETPLPKAQFFVLSCVLLAEPVVLTVIFPFMYYMVRDFGIAKEEKEIGFYVGLLAAVFSIAEMISGLFWGVVSDKIGRRPVILMGLIGSFLGCTMFGLSKSYGWAIFARCVSGLLNGNVGVVKSVIGELTDRTNQAKGFSLVSLMWGAGIVIGPTIAGLLSNPVEQFPFLFGSSEFLKEYPYFLPCITAASITIPGFFMGFFVLEETLESKKSRSTDAAPTENSPLLAERTDSVSSSSTQVEPSASGPFAFPVLMAILGYGLLAFQTTLCDELFPVWASSPIPFGGLSFTVSKVGLALSICGAFIVIGQLAFYPPCQRKLGTLPFYRWSLFAYMVTYATFQLGSVVAKKVEYEGWHEGWVWAIVIFDLAAKTLCGAGAYTNIFILLNNAAPNEKYLGTINGASQCVAAFTRAISPALGGITWSWSLKAGLPYPFNHQFAWILLTLCSGISLIQSFWITDEKTSQKEETVVPVEQSA</sequence>
<feature type="transmembrane region" description="Helical" evidence="7">
    <location>
        <begin position="364"/>
        <end position="391"/>
    </location>
</feature>
<dbReference type="CDD" id="cd17330">
    <property type="entry name" value="MFS_SLC46_TetA_like"/>
    <property type="match status" value="1"/>
</dbReference>
<dbReference type="GO" id="GO:0016020">
    <property type="term" value="C:membrane"/>
    <property type="evidence" value="ECO:0007669"/>
    <property type="project" value="UniProtKB-SubCell"/>
</dbReference>
<accession>A0A1Y1YTN5</accession>
<dbReference type="InParanoid" id="A0A1Y1YTN5"/>
<dbReference type="SUPFAM" id="SSF103473">
    <property type="entry name" value="MFS general substrate transporter"/>
    <property type="match status" value="1"/>
</dbReference>
<dbReference type="PANTHER" id="PTHR23504:SF15">
    <property type="entry name" value="MAJOR FACILITATOR SUPERFAMILY (MFS) PROFILE DOMAIN-CONTAINING PROTEIN"/>
    <property type="match status" value="1"/>
</dbReference>
<keyword evidence="4 7" id="KW-1133">Transmembrane helix</keyword>
<feature type="domain" description="Major facilitator superfamily (MFS) profile" evidence="8">
    <location>
        <begin position="14"/>
        <end position="467"/>
    </location>
</feature>
<dbReference type="InterPro" id="IPR001958">
    <property type="entry name" value="Tet-R_TetA/multi-R_MdtG-like"/>
</dbReference>
<dbReference type="AlphaFoldDB" id="A0A1Y1YTN5"/>
<proteinExistence type="predicted"/>
<feature type="compositionally biased region" description="Low complexity" evidence="6">
    <location>
        <begin position="238"/>
        <end position="249"/>
    </location>
</feature>
<dbReference type="OrthoDB" id="419616at2759"/>
<dbReference type="PANTHER" id="PTHR23504">
    <property type="entry name" value="MAJOR FACILITATOR SUPERFAMILY DOMAIN-CONTAINING PROTEIN 10"/>
    <property type="match status" value="1"/>
</dbReference>
<dbReference type="GO" id="GO:0022857">
    <property type="term" value="F:transmembrane transporter activity"/>
    <property type="evidence" value="ECO:0007669"/>
    <property type="project" value="InterPro"/>
</dbReference>
<feature type="transmembrane region" description="Helical" evidence="7">
    <location>
        <begin position="443"/>
        <end position="462"/>
    </location>
</feature>
<evidence type="ECO:0000256" key="2">
    <source>
        <dbReference type="ARBA" id="ARBA00022448"/>
    </source>
</evidence>
<evidence type="ECO:0000256" key="6">
    <source>
        <dbReference type="SAM" id="MobiDB-lite"/>
    </source>
</evidence>
<feature type="transmembrane region" description="Helical" evidence="7">
    <location>
        <begin position="185"/>
        <end position="209"/>
    </location>
</feature>
<dbReference type="InterPro" id="IPR020846">
    <property type="entry name" value="MFS_dom"/>
</dbReference>
<comment type="caution">
    <text evidence="9">The sequence shown here is derived from an EMBL/GenBank/DDBJ whole genome shotgun (WGS) entry which is preliminary data.</text>
</comment>
<evidence type="ECO:0000256" key="7">
    <source>
        <dbReference type="SAM" id="Phobius"/>
    </source>
</evidence>
<gene>
    <name evidence="9" type="ORF">K493DRAFT_312454</name>
</gene>
<feature type="transmembrane region" description="Helical" evidence="7">
    <location>
        <begin position="294"/>
        <end position="318"/>
    </location>
</feature>
<evidence type="ECO:0000256" key="3">
    <source>
        <dbReference type="ARBA" id="ARBA00022692"/>
    </source>
</evidence>
<name>A0A1Y1YTN5_9FUNG</name>
<feature type="transmembrane region" description="Helical" evidence="7">
    <location>
        <begin position="86"/>
        <end position="104"/>
    </location>
</feature>
<evidence type="ECO:0000313" key="10">
    <source>
        <dbReference type="Proteomes" id="UP000193498"/>
    </source>
</evidence>
<feature type="transmembrane region" description="Helical" evidence="7">
    <location>
        <begin position="254"/>
        <end position="274"/>
    </location>
</feature>
<evidence type="ECO:0000313" key="9">
    <source>
        <dbReference type="EMBL" id="ORY01400.1"/>
    </source>
</evidence>